<dbReference type="EMBL" id="MSFL01000021">
    <property type="protein sequence ID" value="PWY75418.1"/>
    <property type="molecule type" value="Genomic_DNA"/>
</dbReference>
<dbReference type="GeneID" id="37064097"/>
<reference evidence="2 3" key="1">
    <citation type="submission" date="2016-12" db="EMBL/GenBank/DDBJ databases">
        <title>The genomes of Aspergillus section Nigri reveals drivers in fungal speciation.</title>
        <authorList>
            <consortium name="DOE Joint Genome Institute"/>
            <person name="Vesth T.C."/>
            <person name="Nybo J."/>
            <person name="Theobald S."/>
            <person name="Brandl J."/>
            <person name="Frisvad J.C."/>
            <person name="Nielsen K.F."/>
            <person name="Lyhne E.K."/>
            <person name="Kogle M.E."/>
            <person name="Kuo A."/>
            <person name="Riley R."/>
            <person name="Clum A."/>
            <person name="Nolan M."/>
            <person name="Lipzen A."/>
            <person name="Salamov A."/>
            <person name="Henrissat B."/>
            <person name="Wiebenga A."/>
            <person name="De Vries R.P."/>
            <person name="Grigoriev I.V."/>
            <person name="Mortensen U.H."/>
            <person name="Andersen M.R."/>
            <person name="Baker S.E."/>
        </authorList>
    </citation>
    <scope>NUCLEOTIDE SEQUENCE [LARGE SCALE GENOMIC DNA]</scope>
    <source>
        <strain evidence="2 3">CBS 117.55</strain>
    </source>
</reference>
<dbReference type="Proteomes" id="UP000247233">
    <property type="component" value="Unassembled WGS sequence"/>
</dbReference>
<gene>
    <name evidence="2" type="ORF">BO70DRAFT_354361</name>
</gene>
<evidence type="ECO:0000313" key="2">
    <source>
        <dbReference type="EMBL" id="PWY75418.1"/>
    </source>
</evidence>
<name>A0A317VR91_9EURO</name>
<feature type="compositionally biased region" description="Polar residues" evidence="1">
    <location>
        <begin position="37"/>
        <end position="51"/>
    </location>
</feature>
<proteinExistence type="predicted"/>
<evidence type="ECO:0000256" key="1">
    <source>
        <dbReference type="SAM" id="MobiDB-lite"/>
    </source>
</evidence>
<keyword evidence="3" id="KW-1185">Reference proteome</keyword>
<feature type="region of interest" description="Disordered" evidence="1">
    <location>
        <begin position="118"/>
        <end position="176"/>
    </location>
</feature>
<accession>A0A317VR91</accession>
<dbReference type="VEuPathDB" id="FungiDB:BO70DRAFT_354361"/>
<dbReference type="RefSeq" id="XP_025397384.1">
    <property type="nucleotide sequence ID" value="XM_025541860.1"/>
</dbReference>
<protein>
    <submittedName>
        <fullName evidence="2">Uncharacterized protein</fullName>
    </submittedName>
</protein>
<dbReference type="AlphaFoldDB" id="A0A317VR91"/>
<comment type="caution">
    <text evidence="2">The sequence shown here is derived from an EMBL/GenBank/DDBJ whole genome shotgun (WGS) entry which is preliminary data.</text>
</comment>
<evidence type="ECO:0000313" key="3">
    <source>
        <dbReference type="Proteomes" id="UP000247233"/>
    </source>
</evidence>
<organism evidence="2 3">
    <name type="scientific">Aspergillus heteromorphus CBS 117.55</name>
    <dbReference type="NCBI Taxonomy" id="1448321"/>
    <lineage>
        <taxon>Eukaryota</taxon>
        <taxon>Fungi</taxon>
        <taxon>Dikarya</taxon>
        <taxon>Ascomycota</taxon>
        <taxon>Pezizomycotina</taxon>
        <taxon>Eurotiomycetes</taxon>
        <taxon>Eurotiomycetidae</taxon>
        <taxon>Eurotiales</taxon>
        <taxon>Aspergillaceae</taxon>
        <taxon>Aspergillus</taxon>
        <taxon>Aspergillus subgen. Circumdati</taxon>
    </lineage>
</organism>
<sequence>MEEFADEVLSSSLEEIIEWFTQNPEEFARFVEDDPETSPNNSESEAAQSPNGEMDTTADDTKDNADDSNTSAAPTAAEEHKDTTVVENNLTYGSYDIPDEDEGSPLYMNNAVRRRWKTTRRNNSMAKHGLVSQDGGYEGDDEESNYPPPRPESLSNALSSESDHESTCTSGSNLSPSGLFSFPSNPLGGAVKMARSGRLSDEMGHKVLEYNVKWNEAMHALYEVQMMLRSSSAAWKHQQ</sequence>
<feature type="region of interest" description="Disordered" evidence="1">
    <location>
        <begin position="24"/>
        <end position="106"/>
    </location>
</feature>
<feature type="compositionally biased region" description="Polar residues" evidence="1">
    <location>
        <begin position="167"/>
        <end position="176"/>
    </location>
</feature>